<keyword evidence="1" id="KW-0732">Signal</keyword>
<feature type="chain" id="PRO_5037989263" description="DUF5689 domain-containing protein" evidence="1">
    <location>
        <begin position="21"/>
        <end position="325"/>
    </location>
</feature>
<proteinExistence type="predicted"/>
<keyword evidence="3" id="KW-1185">Reference proteome</keyword>
<gene>
    <name evidence="2" type="ORF">GCM10007415_15550</name>
</gene>
<evidence type="ECO:0008006" key="4">
    <source>
        <dbReference type="Google" id="ProtNLM"/>
    </source>
</evidence>
<comment type="caution">
    <text evidence="2">The sequence shown here is derived from an EMBL/GenBank/DDBJ whole genome shotgun (WGS) entry which is preliminary data.</text>
</comment>
<name>A0A917HMG1_9SPHI</name>
<dbReference type="Proteomes" id="UP000660862">
    <property type="component" value="Unassembled WGS sequence"/>
</dbReference>
<dbReference type="AlphaFoldDB" id="A0A917HMG1"/>
<evidence type="ECO:0000256" key="1">
    <source>
        <dbReference type="SAM" id="SignalP"/>
    </source>
</evidence>
<dbReference type="RefSeq" id="WP_188505325.1">
    <property type="nucleotide sequence ID" value="NZ_BMER01000001.1"/>
</dbReference>
<reference evidence="2" key="1">
    <citation type="journal article" date="2014" name="Int. J. Syst. Evol. Microbiol.">
        <title>Complete genome sequence of Corynebacterium casei LMG S-19264T (=DSM 44701T), isolated from a smear-ripened cheese.</title>
        <authorList>
            <consortium name="US DOE Joint Genome Institute (JGI-PGF)"/>
            <person name="Walter F."/>
            <person name="Albersmeier A."/>
            <person name="Kalinowski J."/>
            <person name="Ruckert C."/>
        </authorList>
    </citation>
    <scope>NUCLEOTIDE SEQUENCE</scope>
    <source>
        <strain evidence="2">CGMCC 1.12195</strain>
    </source>
</reference>
<dbReference type="PROSITE" id="PS51257">
    <property type="entry name" value="PROKAR_LIPOPROTEIN"/>
    <property type="match status" value="1"/>
</dbReference>
<accession>A0A917HMG1</accession>
<sequence length="325" mass="35249">MKTFLSPIVSIVLFAGLFSACHKEQLNPATQPINIADFMATHGSPLQRFQGDAATGFIITGERGTEIHFPADAFVDVDGVLVTGQVEIGIIEILTKSDLLLSGVATESNGQLLESGGELYIEVLQGGDTLQLNPANGQSSANPVTVKLPRDTDADPNGMILFNQGPRYDGNLLDDDSFTWLVFDESPQALVGPYSYDFNIPNFGWINVDKFLSYPPSQLTYVHVRLTPGSATGLQDVAVMVVFENLNAVIGLNYDPAMQWFGTESFSLTPNLPIGESISVVVIAKDVQDNLYFAKQEGITIAANDLYTLTPQPASQENIDWLDNL</sequence>
<evidence type="ECO:0000313" key="3">
    <source>
        <dbReference type="Proteomes" id="UP000660862"/>
    </source>
</evidence>
<feature type="signal peptide" evidence="1">
    <location>
        <begin position="1"/>
        <end position="20"/>
    </location>
</feature>
<reference evidence="2" key="2">
    <citation type="submission" date="2020-09" db="EMBL/GenBank/DDBJ databases">
        <authorList>
            <person name="Sun Q."/>
            <person name="Zhou Y."/>
        </authorList>
    </citation>
    <scope>NUCLEOTIDE SEQUENCE</scope>
    <source>
        <strain evidence="2">CGMCC 1.12195</strain>
    </source>
</reference>
<dbReference type="EMBL" id="BMER01000001">
    <property type="protein sequence ID" value="GGG83388.1"/>
    <property type="molecule type" value="Genomic_DNA"/>
</dbReference>
<protein>
    <recommendedName>
        <fullName evidence="4">DUF5689 domain-containing protein</fullName>
    </recommendedName>
</protein>
<evidence type="ECO:0000313" key="2">
    <source>
        <dbReference type="EMBL" id="GGG83388.1"/>
    </source>
</evidence>
<organism evidence="2 3">
    <name type="scientific">Parapedobacter pyrenivorans</name>
    <dbReference type="NCBI Taxonomy" id="1305674"/>
    <lineage>
        <taxon>Bacteria</taxon>
        <taxon>Pseudomonadati</taxon>
        <taxon>Bacteroidota</taxon>
        <taxon>Sphingobacteriia</taxon>
        <taxon>Sphingobacteriales</taxon>
        <taxon>Sphingobacteriaceae</taxon>
        <taxon>Parapedobacter</taxon>
    </lineage>
</organism>